<reference evidence="2 3" key="1">
    <citation type="submission" date="2016-02" db="EMBL/GenBank/DDBJ databases">
        <authorList>
            <person name="Wen L."/>
            <person name="He K."/>
            <person name="Yang H."/>
        </authorList>
    </citation>
    <scope>NUCLEOTIDE SEQUENCE [LARGE SCALE GENOMIC DNA]</scope>
    <source>
        <strain evidence="2 3">TSA40</strain>
    </source>
</reference>
<evidence type="ECO:0000313" key="3">
    <source>
        <dbReference type="Proteomes" id="UP000197535"/>
    </source>
</evidence>
<protein>
    <submittedName>
        <fullName evidence="2">Uncharacterized protein</fullName>
    </submittedName>
</protein>
<gene>
    <name evidence="2" type="ORF">AYR66_11850</name>
</gene>
<dbReference type="RefSeq" id="WP_088706976.1">
    <property type="nucleotide sequence ID" value="NZ_LSTO01000001.1"/>
</dbReference>
<accession>A0A254THN8</accession>
<sequence>MNTITIVAGAAVFSFGLYNAILRRTAPDKLSRLKAMKDLFGDKNGDTVHLLAYAVAPLVAGAVFLFAGSQGVSLF</sequence>
<keyword evidence="3" id="KW-1185">Reference proteome</keyword>
<feature type="transmembrane region" description="Helical" evidence="1">
    <location>
        <begin position="6"/>
        <end position="26"/>
    </location>
</feature>
<organism evidence="2 3">
    <name type="scientific">Noviherbaspirillum denitrificans</name>
    <dbReference type="NCBI Taxonomy" id="1968433"/>
    <lineage>
        <taxon>Bacteria</taxon>
        <taxon>Pseudomonadati</taxon>
        <taxon>Pseudomonadota</taxon>
        <taxon>Betaproteobacteria</taxon>
        <taxon>Burkholderiales</taxon>
        <taxon>Oxalobacteraceae</taxon>
        <taxon>Noviherbaspirillum</taxon>
    </lineage>
</organism>
<dbReference type="OrthoDB" id="331705at2"/>
<name>A0A254THN8_9BURK</name>
<feature type="transmembrane region" description="Helical" evidence="1">
    <location>
        <begin position="47"/>
        <end position="67"/>
    </location>
</feature>
<keyword evidence="1" id="KW-0472">Membrane</keyword>
<keyword evidence="1" id="KW-1133">Transmembrane helix</keyword>
<proteinExistence type="predicted"/>
<dbReference type="EMBL" id="LSTO01000001">
    <property type="protein sequence ID" value="OWW20083.1"/>
    <property type="molecule type" value="Genomic_DNA"/>
</dbReference>
<dbReference type="Proteomes" id="UP000197535">
    <property type="component" value="Unassembled WGS sequence"/>
</dbReference>
<comment type="caution">
    <text evidence="2">The sequence shown here is derived from an EMBL/GenBank/DDBJ whole genome shotgun (WGS) entry which is preliminary data.</text>
</comment>
<evidence type="ECO:0000313" key="2">
    <source>
        <dbReference type="EMBL" id="OWW20083.1"/>
    </source>
</evidence>
<evidence type="ECO:0000256" key="1">
    <source>
        <dbReference type="SAM" id="Phobius"/>
    </source>
</evidence>
<dbReference type="AlphaFoldDB" id="A0A254THN8"/>
<keyword evidence="1" id="KW-0812">Transmembrane</keyword>